<organism evidence="1 2">
    <name type="scientific">Amycolatopsis carbonis</name>
    <dbReference type="NCBI Taxonomy" id="715471"/>
    <lineage>
        <taxon>Bacteria</taxon>
        <taxon>Bacillati</taxon>
        <taxon>Actinomycetota</taxon>
        <taxon>Actinomycetes</taxon>
        <taxon>Pseudonocardiales</taxon>
        <taxon>Pseudonocardiaceae</taxon>
        <taxon>Amycolatopsis</taxon>
    </lineage>
</organism>
<accession>A0A9Y2MTK2</accession>
<proteinExistence type="predicted"/>
<gene>
    <name evidence="1" type="ORF">QRX50_36815</name>
</gene>
<dbReference type="KEGG" id="acab:QRX50_36815"/>
<protein>
    <submittedName>
        <fullName evidence="1">Uncharacterized protein</fullName>
    </submittedName>
</protein>
<dbReference type="RefSeq" id="WP_285967689.1">
    <property type="nucleotide sequence ID" value="NZ_CP127294.1"/>
</dbReference>
<evidence type="ECO:0000313" key="1">
    <source>
        <dbReference type="EMBL" id="WIX76943.1"/>
    </source>
</evidence>
<evidence type="ECO:0000313" key="2">
    <source>
        <dbReference type="Proteomes" id="UP001236014"/>
    </source>
</evidence>
<dbReference type="EMBL" id="CP127294">
    <property type="protein sequence ID" value="WIX76943.1"/>
    <property type="molecule type" value="Genomic_DNA"/>
</dbReference>
<name>A0A9Y2MTK2_9PSEU</name>
<dbReference type="Proteomes" id="UP001236014">
    <property type="component" value="Chromosome"/>
</dbReference>
<dbReference type="AlphaFoldDB" id="A0A9Y2MTK2"/>
<sequence length="197" mass="22006">MLRERWCLGRRYAEHPKNIYLPEAALLEPLNAYINHAFSEDQRDQTVEAMLEVAGDVNVNPERSADAQRRLTQAKTRLTRLAQAIEAGADPTALIEPLNRAKEERDAAEEELARTPAGASLTRGDVEALVDSLADAGRQVLHAGPARLQELYEEIGLELVFNAKERMVDVTIRPPRRVSTCVRGRSCSLSTRLQLPR</sequence>
<reference evidence="1 2" key="1">
    <citation type="submission" date="2023-06" db="EMBL/GenBank/DDBJ databases">
        <authorList>
            <person name="Oyuntsetseg B."/>
            <person name="Kim S.B."/>
        </authorList>
    </citation>
    <scope>NUCLEOTIDE SEQUENCE [LARGE SCALE GENOMIC DNA]</scope>
    <source>
        <strain evidence="1 2">2-15</strain>
    </source>
</reference>
<keyword evidence="2" id="KW-1185">Reference proteome</keyword>